<dbReference type="AlphaFoldDB" id="A0A0R1RQ88"/>
<dbReference type="STRING" id="1114972.FD35_GL002157"/>
<name>A0A0R1RQ88_9LACO</name>
<dbReference type="InterPro" id="IPR025051">
    <property type="entry name" value="DUF3990"/>
</dbReference>
<protein>
    <submittedName>
        <fullName evidence="1">Uncharacterized protein</fullName>
    </submittedName>
</protein>
<dbReference type="SUPFAM" id="SSF56399">
    <property type="entry name" value="ADP-ribosylation"/>
    <property type="match status" value="1"/>
</dbReference>
<proteinExistence type="predicted"/>
<organism evidence="1 2">
    <name type="scientific">Furfurilactobacillus rossiae DSM 15814</name>
    <dbReference type="NCBI Taxonomy" id="1114972"/>
    <lineage>
        <taxon>Bacteria</taxon>
        <taxon>Bacillati</taxon>
        <taxon>Bacillota</taxon>
        <taxon>Bacilli</taxon>
        <taxon>Lactobacillales</taxon>
        <taxon>Lactobacillaceae</taxon>
        <taxon>Furfurilactobacillus</taxon>
    </lineage>
</organism>
<sequence>MLSVDPHSENYYKRHQIWYHGTTWDNALSTQKNGVVSNWNKKAKEDFGLAFYLNSNRDQAVRWARLSASRQFRLGITGKGTLPALVTVRFDEGLLDETISKEFALCNEEWAQEILKNRTMSNMKRTIEVEYGPVADGKITDALKKYQRTMSIEGFKDLISNSKFERRYDQLALISQHICNQIKTVTIKQLTKEENENEFNN</sequence>
<dbReference type="Pfam" id="PF13151">
    <property type="entry name" value="DUF3990"/>
    <property type="match status" value="1"/>
</dbReference>
<comment type="caution">
    <text evidence="1">The sequence shown here is derived from an EMBL/GenBank/DDBJ whole genome shotgun (WGS) entry which is preliminary data.</text>
</comment>
<keyword evidence="2" id="KW-1185">Reference proteome</keyword>
<reference evidence="1 2" key="1">
    <citation type="journal article" date="2015" name="Genome Announc.">
        <title>Expanding the biotechnology potential of lactobacilli through comparative genomics of 213 strains and associated genera.</title>
        <authorList>
            <person name="Sun Z."/>
            <person name="Harris H.M."/>
            <person name="McCann A."/>
            <person name="Guo C."/>
            <person name="Argimon S."/>
            <person name="Zhang W."/>
            <person name="Yang X."/>
            <person name="Jeffery I.B."/>
            <person name="Cooney J.C."/>
            <person name="Kagawa T.F."/>
            <person name="Liu W."/>
            <person name="Song Y."/>
            <person name="Salvetti E."/>
            <person name="Wrobel A."/>
            <person name="Rasinkangas P."/>
            <person name="Parkhill J."/>
            <person name="Rea M.C."/>
            <person name="O'Sullivan O."/>
            <person name="Ritari J."/>
            <person name="Douillard F.P."/>
            <person name="Paul Ross R."/>
            <person name="Yang R."/>
            <person name="Briner A.E."/>
            <person name="Felis G.E."/>
            <person name="de Vos W.M."/>
            <person name="Barrangou R."/>
            <person name="Klaenhammer T.R."/>
            <person name="Caufield P.W."/>
            <person name="Cui Y."/>
            <person name="Zhang H."/>
            <person name="O'Toole P.W."/>
        </authorList>
    </citation>
    <scope>NUCLEOTIDE SEQUENCE [LARGE SCALE GENOMIC DNA]</scope>
    <source>
        <strain evidence="1 2">DSM 15814</strain>
    </source>
</reference>
<dbReference type="PATRIC" id="fig|1114972.6.peg.2207"/>
<dbReference type="Proteomes" id="UP000051999">
    <property type="component" value="Unassembled WGS sequence"/>
</dbReference>
<evidence type="ECO:0000313" key="2">
    <source>
        <dbReference type="Proteomes" id="UP000051999"/>
    </source>
</evidence>
<gene>
    <name evidence="1" type="ORF">FD35_GL002157</name>
</gene>
<dbReference type="eggNOG" id="ENOG50302QT">
    <property type="taxonomic scope" value="Bacteria"/>
</dbReference>
<accession>A0A0R1RQ88</accession>
<evidence type="ECO:0000313" key="1">
    <source>
        <dbReference type="EMBL" id="KRL56117.1"/>
    </source>
</evidence>
<dbReference type="OrthoDB" id="9813772at2"/>
<dbReference type="EMBL" id="AZFF01000005">
    <property type="protein sequence ID" value="KRL56117.1"/>
    <property type="molecule type" value="Genomic_DNA"/>
</dbReference>